<proteinExistence type="predicted"/>
<reference evidence="2" key="2">
    <citation type="submission" date="2025-08" db="UniProtKB">
        <authorList>
            <consortium name="RefSeq"/>
        </authorList>
    </citation>
    <scope>IDENTIFICATION</scope>
    <source>
        <tissue evidence="2">Leaf</tissue>
    </source>
</reference>
<protein>
    <submittedName>
        <fullName evidence="2">Late blight resistance protein R1-A-like</fullName>
    </submittedName>
</protein>
<name>A0AC58SID4_TOBAC</name>
<dbReference type="RefSeq" id="XP_075084748.1">
    <property type="nucleotide sequence ID" value="XM_075228647.1"/>
</dbReference>
<dbReference type="Proteomes" id="UP000790787">
    <property type="component" value="Chromosome 13"/>
</dbReference>
<gene>
    <name evidence="2" type="primary">LOC107827679</name>
</gene>
<organism evidence="1 2">
    <name type="scientific">Nicotiana tabacum</name>
    <name type="common">Common tobacco</name>
    <dbReference type="NCBI Taxonomy" id="4097"/>
    <lineage>
        <taxon>Eukaryota</taxon>
        <taxon>Viridiplantae</taxon>
        <taxon>Streptophyta</taxon>
        <taxon>Embryophyta</taxon>
        <taxon>Tracheophyta</taxon>
        <taxon>Spermatophyta</taxon>
        <taxon>Magnoliopsida</taxon>
        <taxon>eudicotyledons</taxon>
        <taxon>Gunneridae</taxon>
        <taxon>Pentapetalae</taxon>
        <taxon>asterids</taxon>
        <taxon>lamiids</taxon>
        <taxon>Solanales</taxon>
        <taxon>Solanaceae</taxon>
        <taxon>Nicotianoideae</taxon>
        <taxon>Nicotianeae</taxon>
        <taxon>Nicotiana</taxon>
    </lineage>
</organism>
<reference evidence="1" key="1">
    <citation type="journal article" date="2014" name="Nat. Commun.">
        <title>The tobacco genome sequence and its comparison with those of tomato and potato.</title>
        <authorList>
            <person name="Sierro N."/>
            <person name="Battey J.N."/>
            <person name="Ouadi S."/>
            <person name="Bakaher N."/>
            <person name="Bovet L."/>
            <person name="Willig A."/>
            <person name="Goepfert S."/>
            <person name="Peitsch M.C."/>
            <person name="Ivanov N.V."/>
        </authorList>
    </citation>
    <scope>NUCLEOTIDE SEQUENCE [LARGE SCALE GENOMIC DNA]</scope>
</reference>
<evidence type="ECO:0000313" key="2">
    <source>
        <dbReference type="RefSeq" id="XP_075084748.1"/>
    </source>
</evidence>
<evidence type="ECO:0000313" key="1">
    <source>
        <dbReference type="Proteomes" id="UP000790787"/>
    </source>
</evidence>
<keyword evidence="1" id="KW-1185">Reference proteome</keyword>
<accession>A0AC58SID4</accession>
<sequence>MVNVITANTLARNIHVTIEFLLIILTDVAKGVIHQDKLFGLLVCVVAFTKEVSILFCMFEEISMHEENINETSCASLDLLENIKLLKEDLKHVFLKAPEDSSQRCFPISDGPLFMTLLLKNLNDLLNSNAYSVALIQQEIELVKEDIEFIRLFFGNVEQELNSDLWTRVLDVAYEAEHANNSILLRDHGLLHLIFLLPDTIEKIKLIKEEVSEKIFKNRGLIVANSSNKSAESKSSKKLRQITVGFEEETILIIRQLTSGPSELDVISIIGMPGSGKTTLAYKVYNDKSIISHFDIRAWCTVDQGYDMKKMLQKIYNQVTGSNKKFSEDFDVYDELRRKLYGRRYLIVLDDLWDTVAWDELTVPFQELQKGSRIILTSRKKEVALHGKRHKKRVFEKEECCPEELLDVGEKIARKCDGLPLVLDLIGGVIASKEKEKALWLEVLHNLKSFIFKDEEEVMKVIQLSYDNLSDHLKPCLLHLARYPKDENIKISKLKHLWSAEGLVVHTDMKSVEEVLEVYVGELISSSLVIDFNMIDDLMPRGLTIHYDHSDENLVLRNLEKKIPYVKHLLSLEAYGRDTHLSYNFHLRHLRLLKRLELHEIWLTYSLLNEIGMLVHLRCLIIHTKAEALPPSFSNLWNLETLMVYNFRSTMVLSPTIWSLAKLRHLRIMTCSVFDLYIDEPTVLEEDSKLENLRELYGLTLSHSEDTEDIFKRFPNLRSLEFSIFEEPLDCSVEQICFPRLDVLNELEKVSATFHCASSMEHTQQFDFHFPASLKKLELTRFNLTSDSLSRIARSLPNLQNLILQYVIIQGVGEEFFPVLEELKIYSCYELKEIPDSFGDIASLESISLIRNTQLKDSALKIKEYVAEMTGEDKLEVNCSSWERSLSCKLQLQQSTKLANSNIIFLLADAYFKCAITTASNHSDN</sequence>